<protein>
    <submittedName>
        <fullName evidence="1">Uncharacterized protein</fullName>
    </submittedName>
</protein>
<evidence type="ECO:0000313" key="1">
    <source>
        <dbReference type="EMBL" id="KAJ8636672.1"/>
    </source>
</evidence>
<dbReference type="Proteomes" id="UP001234297">
    <property type="component" value="Chromosome 3"/>
</dbReference>
<comment type="caution">
    <text evidence="1">The sequence shown here is derived from an EMBL/GenBank/DDBJ whole genome shotgun (WGS) entry which is preliminary data.</text>
</comment>
<reference evidence="1 2" key="1">
    <citation type="journal article" date="2022" name="Hortic Res">
        <title>A haplotype resolved chromosomal level avocado genome allows analysis of novel avocado genes.</title>
        <authorList>
            <person name="Nath O."/>
            <person name="Fletcher S.J."/>
            <person name="Hayward A."/>
            <person name="Shaw L.M."/>
            <person name="Masouleh A.K."/>
            <person name="Furtado A."/>
            <person name="Henry R.J."/>
            <person name="Mitter N."/>
        </authorList>
    </citation>
    <scope>NUCLEOTIDE SEQUENCE [LARGE SCALE GENOMIC DNA]</scope>
    <source>
        <strain evidence="2">cv. Hass</strain>
    </source>
</reference>
<proteinExistence type="predicted"/>
<accession>A0ACC2LT84</accession>
<gene>
    <name evidence="1" type="ORF">MRB53_010939</name>
</gene>
<name>A0ACC2LT84_PERAE</name>
<keyword evidence="2" id="KW-1185">Reference proteome</keyword>
<dbReference type="EMBL" id="CM056811">
    <property type="protein sequence ID" value="KAJ8636672.1"/>
    <property type="molecule type" value="Genomic_DNA"/>
</dbReference>
<evidence type="ECO:0000313" key="2">
    <source>
        <dbReference type="Proteomes" id="UP001234297"/>
    </source>
</evidence>
<organism evidence="1 2">
    <name type="scientific">Persea americana</name>
    <name type="common">Avocado</name>
    <dbReference type="NCBI Taxonomy" id="3435"/>
    <lineage>
        <taxon>Eukaryota</taxon>
        <taxon>Viridiplantae</taxon>
        <taxon>Streptophyta</taxon>
        <taxon>Embryophyta</taxon>
        <taxon>Tracheophyta</taxon>
        <taxon>Spermatophyta</taxon>
        <taxon>Magnoliopsida</taxon>
        <taxon>Magnoliidae</taxon>
        <taxon>Laurales</taxon>
        <taxon>Lauraceae</taxon>
        <taxon>Persea</taxon>
    </lineage>
</organism>
<sequence length="309" mass="34299">MPNGSLDKFLFNQPEKILNWHQRFRIIKGVASGLLYLHEEWEQVVLHRDIKASNVLLDGEFNGRLGDFGLARLYDHGTDPQTTHIVGTRGYIAPELTRTGKATTSTDVFAFGVFVLEVACGKRPIGLIGSQEEVKLVHWVLQCWKRGEIMEAKDARLGNEFVKEEMELVLKLGLLCSQPKAEARPTMRDVMKFLDGDCPLPELSSSGWSALVVSAVKAETESLYPFSSANTMERSFFDSSSTVVAESLLSGGRLQSSICLVLTVSTNISGYVKVGELLDMILFRLALDFIVLTALRITLFLLITYICGC</sequence>